<feature type="region of interest" description="Disordered" evidence="2">
    <location>
        <begin position="1"/>
        <end position="41"/>
    </location>
</feature>
<keyword evidence="1" id="KW-0175">Coiled coil</keyword>
<reference evidence="3" key="1">
    <citation type="submission" date="2023-06" db="EMBL/GenBank/DDBJ databases">
        <title>Genome-scale phylogeny and comparative genomics of the fungal order Sordariales.</title>
        <authorList>
            <consortium name="Lawrence Berkeley National Laboratory"/>
            <person name="Hensen N."/>
            <person name="Bonometti L."/>
            <person name="Westerberg I."/>
            <person name="Brannstrom I.O."/>
            <person name="Guillou S."/>
            <person name="Cros-Aarteil S."/>
            <person name="Calhoun S."/>
            <person name="Haridas S."/>
            <person name="Kuo A."/>
            <person name="Mondo S."/>
            <person name="Pangilinan J."/>
            <person name="Riley R."/>
            <person name="Labutti K."/>
            <person name="Andreopoulos B."/>
            <person name="Lipzen A."/>
            <person name="Chen C."/>
            <person name="Yanf M."/>
            <person name="Daum C."/>
            <person name="Ng V."/>
            <person name="Clum A."/>
            <person name="Steindorff A."/>
            <person name="Ohm R."/>
            <person name="Martin F."/>
            <person name="Silar P."/>
            <person name="Natvig D."/>
            <person name="Lalanne C."/>
            <person name="Gautier V."/>
            <person name="Ament-Velasquez S.L."/>
            <person name="Kruys A."/>
            <person name="Hutchinson M.I."/>
            <person name="Powell A.J."/>
            <person name="Barry K."/>
            <person name="Miller A.N."/>
            <person name="Grigoriev I.V."/>
            <person name="Debuchy R."/>
            <person name="Gladieux P."/>
            <person name="Thoren M.H."/>
            <person name="Johannesson H."/>
        </authorList>
    </citation>
    <scope>NUCLEOTIDE SEQUENCE</scope>
    <source>
        <strain evidence="3">SMH2532-1</strain>
    </source>
</reference>
<sequence length="225" mass="25094">MSTNNTPTFSSIPQSTAARITSYSFEREPVPSTPENTNTANLPREELLFELQILRSRLAAYEANAQSLLEKLSTLDGSMSLLEPHLAPESSPSPSPSQTWSADAFHQHVALQHATAHTKRYGPDVVLLTETLSTQLDVLNDRVVSAAIKAHRQTCTQQHGRGAEFWSRCEFKPVISAFEELPQAANGLHHFTNLLNPEIEKLYYERLDALVAEQVNAIEVEKSWD</sequence>
<evidence type="ECO:0000256" key="2">
    <source>
        <dbReference type="SAM" id="MobiDB-lite"/>
    </source>
</evidence>
<evidence type="ECO:0000313" key="4">
    <source>
        <dbReference type="Proteomes" id="UP001174936"/>
    </source>
</evidence>
<organism evidence="3 4">
    <name type="scientific">Cercophora newfieldiana</name>
    <dbReference type="NCBI Taxonomy" id="92897"/>
    <lineage>
        <taxon>Eukaryota</taxon>
        <taxon>Fungi</taxon>
        <taxon>Dikarya</taxon>
        <taxon>Ascomycota</taxon>
        <taxon>Pezizomycotina</taxon>
        <taxon>Sordariomycetes</taxon>
        <taxon>Sordariomycetidae</taxon>
        <taxon>Sordariales</taxon>
        <taxon>Lasiosphaeriaceae</taxon>
        <taxon>Cercophora</taxon>
    </lineage>
</organism>
<protein>
    <submittedName>
        <fullName evidence="3">Uncharacterized protein</fullName>
    </submittedName>
</protein>
<keyword evidence="4" id="KW-1185">Reference proteome</keyword>
<name>A0AA39YUX8_9PEZI</name>
<dbReference type="EMBL" id="JAULSV010000001">
    <property type="protein sequence ID" value="KAK0657960.1"/>
    <property type="molecule type" value="Genomic_DNA"/>
</dbReference>
<evidence type="ECO:0000313" key="3">
    <source>
        <dbReference type="EMBL" id="KAK0657960.1"/>
    </source>
</evidence>
<accession>A0AA39YUX8</accession>
<gene>
    <name evidence="3" type="ORF">B0T16DRAFT_386402</name>
</gene>
<feature type="compositionally biased region" description="Polar residues" evidence="2">
    <location>
        <begin position="1"/>
        <end position="24"/>
    </location>
</feature>
<evidence type="ECO:0000256" key="1">
    <source>
        <dbReference type="SAM" id="Coils"/>
    </source>
</evidence>
<feature type="coiled-coil region" evidence="1">
    <location>
        <begin position="44"/>
        <end position="71"/>
    </location>
</feature>
<proteinExistence type="predicted"/>
<dbReference type="AlphaFoldDB" id="A0AA39YUX8"/>
<comment type="caution">
    <text evidence="3">The sequence shown here is derived from an EMBL/GenBank/DDBJ whole genome shotgun (WGS) entry which is preliminary data.</text>
</comment>
<dbReference type="Proteomes" id="UP001174936">
    <property type="component" value="Unassembled WGS sequence"/>
</dbReference>